<organism evidence="4 5">
    <name type="scientific">Zygosaccharomyces rouxii</name>
    <dbReference type="NCBI Taxonomy" id="4956"/>
    <lineage>
        <taxon>Eukaryota</taxon>
        <taxon>Fungi</taxon>
        <taxon>Dikarya</taxon>
        <taxon>Ascomycota</taxon>
        <taxon>Saccharomycotina</taxon>
        <taxon>Saccharomycetes</taxon>
        <taxon>Saccharomycetales</taxon>
        <taxon>Saccharomycetaceae</taxon>
        <taxon>Zygosaccharomyces</taxon>
    </lineage>
</organism>
<dbReference type="Proteomes" id="UP000187013">
    <property type="component" value="Unassembled WGS sequence"/>
</dbReference>
<feature type="coiled-coil region" evidence="1">
    <location>
        <begin position="1"/>
        <end position="28"/>
    </location>
</feature>
<dbReference type="PANTHER" id="PTHR37784">
    <property type="entry name" value="PROTEIN MSN1"/>
    <property type="match status" value="1"/>
</dbReference>
<protein>
    <recommendedName>
        <fullName evidence="3">Transcription activator GCR1-like domain-containing protein</fullName>
    </recommendedName>
</protein>
<evidence type="ECO:0000313" key="5">
    <source>
        <dbReference type="Proteomes" id="UP000187013"/>
    </source>
</evidence>
<name>A0A1Q3AAQ5_ZYGRO</name>
<dbReference type="GO" id="GO:0000978">
    <property type="term" value="F:RNA polymerase II cis-regulatory region sequence-specific DNA binding"/>
    <property type="evidence" value="ECO:0007669"/>
    <property type="project" value="TreeGrafter"/>
</dbReference>
<evidence type="ECO:0000313" key="4">
    <source>
        <dbReference type="EMBL" id="GAV52816.1"/>
    </source>
</evidence>
<dbReference type="InterPro" id="IPR052146">
    <property type="entry name" value="HOT1"/>
</dbReference>
<gene>
    <name evidence="4" type="ORF">ZYGR_0AI00980</name>
</gene>
<feature type="compositionally biased region" description="Low complexity" evidence="2">
    <location>
        <begin position="140"/>
        <end position="153"/>
    </location>
</feature>
<evidence type="ECO:0000256" key="2">
    <source>
        <dbReference type="SAM" id="MobiDB-lite"/>
    </source>
</evidence>
<accession>A0A1Q3AAQ5</accession>
<dbReference type="OrthoDB" id="428577at2759"/>
<reference evidence="4 5" key="1">
    <citation type="submission" date="2016-08" db="EMBL/GenBank/DDBJ databases">
        <title>Draft genome sequence of allopolyploid Zygosaccharomyces rouxii.</title>
        <authorList>
            <person name="Watanabe J."/>
            <person name="Uehara K."/>
            <person name="Mogi Y."/>
            <person name="Tsukioka Y."/>
        </authorList>
    </citation>
    <scope>NUCLEOTIDE SEQUENCE [LARGE SCALE GENOMIC DNA]</scope>
    <source>
        <strain evidence="4 5">NBRC 110957</strain>
    </source>
</reference>
<sequence>MPRVEDRVTELERQVTMLERMIQMLGDTLDRRFDRYEQVIESQSHKIAELTIMMLSMVSEQHKWSGSLKDRISQIAPKNDVFYELFEGGNDAATATAVAANQPGPGTAPAGSYNFPLPPHHTAVDAVAAAAAAAPAVSSSSSSTSVSASASASDKQQHPQRSKAQRTNIFTGKFQFLKSPHSVKEVWKEYVEGINGQPSIREMESMYQTGWRRDPAVNKRYARRKVLWKAIENGLARGYSLEYIINLLEEYRYIDRGKGIKHPIGWICQNHNIPEILR</sequence>
<dbReference type="InterPro" id="IPR022210">
    <property type="entry name" value="TF_GCR1-like"/>
</dbReference>
<evidence type="ECO:0000259" key="3">
    <source>
        <dbReference type="Pfam" id="PF12550"/>
    </source>
</evidence>
<dbReference type="GO" id="GO:0000981">
    <property type="term" value="F:DNA-binding transcription factor activity, RNA polymerase II-specific"/>
    <property type="evidence" value="ECO:0007669"/>
    <property type="project" value="TreeGrafter"/>
</dbReference>
<feature type="domain" description="Transcription activator GCR1-like" evidence="3">
    <location>
        <begin position="174"/>
        <end position="252"/>
    </location>
</feature>
<keyword evidence="1" id="KW-0175">Coiled coil</keyword>
<dbReference type="EMBL" id="BDGX01000035">
    <property type="protein sequence ID" value="GAV52816.1"/>
    <property type="molecule type" value="Genomic_DNA"/>
</dbReference>
<proteinExistence type="predicted"/>
<feature type="region of interest" description="Disordered" evidence="2">
    <location>
        <begin position="140"/>
        <end position="165"/>
    </location>
</feature>
<dbReference type="Pfam" id="PF12550">
    <property type="entry name" value="GCR1_C"/>
    <property type="match status" value="1"/>
</dbReference>
<dbReference type="PANTHER" id="PTHR37784:SF8">
    <property type="entry name" value="PROTEIN MSN1"/>
    <property type="match status" value="1"/>
</dbReference>
<comment type="caution">
    <text evidence="4">The sequence shown here is derived from an EMBL/GenBank/DDBJ whole genome shotgun (WGS) entry which is preliminary data.</text>
</comment>
<dbReference type="AlphaFoldDB" id="A0A1Q3AAQ5"/>
<evidence type="ECO:0000256" key="1">
    <source>
        <dbReference type="SAM" id="Coils"/>
    </source>
</evidence>
<dbReference type="GO" id="GO:0060963">
    <property type="term" value="P:positive regulation of ribosomal protein gene transcription by RNA polymerase II"/>
    <property type="evidence" value="ECO:0007669"/>
    <property type="project" value="TreeGrafter"/>
</dbReference>